<keyword evidence="1" id="KW-0004">4Fe-4S</keyword>
<dbReference type="Gene3D" id="3.30.70.3340">
    <property type="match status" value="1"/>
</dbReference>
<evidence type="ECO:0000313" key="7">
    <source>
        <dbReference type="Proteomes" id="UP000284177"/>
    </source>
</evidence>
<dbReference type="InterPro" id="IPR045169">
    <property type="entry name" value="NO2/SO3_Rdtase_4Fe4S_prot"/>
</dbReference>
<dbReference type="PANTHER" id="PTHR11493">
    <property type="entry name" value="SULFITE REDUCTASE [NADPH] SUBUNIT BETA-RELATED"/>
    <property type="match status" value="1"/>
</dbReference>
<protein>
    <submittedName>
        <fullName evidence="6">(4Fe-4S)-binding protein</fullName>
    </submittedName>
</protein>
<evidence type="ECO:0000256" key="1">
    <source>
        <dbReference type="ARBA" id="ARBA00022485"/>
    </source>
</evidence>
<dbReference type="SUPFAM" id="SSF56014">
    <property type="entry name" value="Nitrite and sulphite reductase 4Fe-4S domain-like"/>
    <property type="match status" value="1"/>
</dbReference>
<reference evidence="6 7" key="1">
    <citation type="submission" date="2016-08" db="EMBL/GenBank/DDBJ databases">
        <title>Novel Firmicutes and Novel Genomes.</title>
        <authorList>
            <person name="Poppleton D.I."/>
            <person name="Gribaldo S."/>
        </authorList>
    </citation>
    <scope>NUCLEOTIDE SEQUENCE [LARGE SCALE GENOMIC DNA]</scope>
    <source>
        <strain evidence="6 7">CTT3</strain>
    </source>
</reference>
<dbReference type="Proteomes" id="UP000284177">
    <property type="component" value="Unassembled WGS sequence"/>
</dbReference>
<sequence length="317" mass="35500">MSNGLTAKEISRLKGEGFIFQRDKEHFVCRVITVDGNLKPREVKKLADISEKYGYGYISFTSRLTVEIPGIKYEKVEKVKRELEKVGLYPGGTGPKVRPITSCKGTVCKFGLMDTQMLNRKIHDRFYLGWNNVILPHKFKIGVGGCPNNCAKPNLNDFGIIAQRKPKLDYEACAGCKKCRVEDVCKVGAVKRVDEKITIDFDKCNNCGLCIEECHLNAVKIDKEGVKIFIGGKWGKFPKIGEPLKGIHTEEEALNIIEKAILYYKANGIPGERFGEMIDRIGFNEVEKELLSDDILEQKEEILKNKTGGEAAISSSC</sequence>
<name>A0A419SWB9_9FIRM</name>
<dbReference type="SUPFAM" id="SSF54862">
    <property type="entry name" value="4Fe-4S ferredoxins"/>
    <property type="match status" value="1"/>
</dbReference>
<dbReference type="SUPFAM" id="SSF55124">
    <property type="entry name" value="Nitrite/Sulfite reductase N-terminal domain-like"/>
    <property type="match status" value="1"/>
</dbReference>
<dbReference type="Gene3D" id="3.30.70.20">
    <property type="match status" value="1"/>
</dbReference>
<dbReference type="AlphaFoldDB" id="A0A419SWB9"/>
<dbReference type="GO" id="GO:0020037">
    <property type="term" value="F:heme binding"/>
    <property type="evidence" value="ECO:0007669"/>
    <property type="project" value="InterPro"/>
</dbReference>
<dbReference type="InterPro" id="IPR006067">
    <property type="entry name" value="NO2/SO3_Rdtase_4Fe4S_dom"/>
</dbReference>
<feature type="domain" description="4Fe-4S ferredoxin-type" evidence="5">
    <location>
        <begin position="195"/>
        <end position="224"/>
    </location>
</feature>
<dbReference type="InterPro" id="IPR005117">
    <property type="entry name" value="NiRdtase/SiRdtase_haem-b_fer"/>
</dbReference>
<dbReference type="GO" id="GO:0051539">
    <property type="term" value="F:4 iron, 4 sulfur cluster binding"/>
    <property type="evidence" value="ECO:0007669"/>
    <property type="project" value="UniProtKB-KW"/>
</dbReference>
<evidence type="ECO:0000256" key="4">
    <source>
        <dbReference type="ARBA" id="ARBA00023014"/>
    </source>
</evidence>
<dbReference type="GO" id="GO:0000103">
    <property type="term" value="P:sulfate assimilation"/>
    <property type="evidence" value="ECO:0007669"/>
    <property type="project" value="TreeGrafter"/>
</dbReference>
<dbReference type="Pfam" id="PF03460">
    <property type="entry name" value="NIR_SIR_ferr"/>
    <property type="match status" value="1"/>
</dbReference>
<keyword evidence="7" id="KW-1185">Reference proteome</keyword>
<dbReference type="OrthoDB" id="9800558at2"/>
<evidence type="ECO:0000259" key="5">
    <source>
        <dbReference type="PROSITE" id="PS51379"/>
    </source>
</evidence>
<dbReference type="Gene3D" id="3.30.413.10">
    <property type="entry name" value="Sulfite Reductase Hemoprotein, domain 1"/>
    <property type="match status" value="1"/>
</dbReference>
<dbReference type="PANTHER" id="PTHR11493:SF54">
    <property type="entry name" value="ANAEROBIC SULFITE REDUCTASE SUBUNIT C"/>
    <property type="match status" value="1"/>
</dbReference>
<evidence type="ECO:0000256" key="2">
    <source>
        <dbReference type="ARBA" id="ARBA00022723"/>
    </source>
</evidence>
<dbReference type="GO" id="GO:0016002">
    <property type="term" value="F:sulfite reductase activity"/>
    <property type="evidence" value="ECO:0007669"/>
    <property type="project" value="TreeGrafter"/>
</dbReference>
<evidence type="ECO:0000256" key="3">
    <source>
        <dbReference type="ARBA" id="ARBA00023004"/>
    </source>
</evidence>
<dbReference type="GO" id="GO:0050311">
    <property type="term" value="F:sulfite reductase (ferredoxin) activity"/>
    <property type="evidence" value="ECO:0007669"/>
    <property type="project" value="TreeGrafter"/>
</dbReference>
<dbReference type="InterPro" id="IPR036136">
    <property type="entry name" value="Nit/Sulf_reduc_fer-like_dom_sf"/>
</dbReference>
<accession>A0A419SWB9</accession>
<dbReference type="GO" id="GO:0009337">
    <property type="term" value="C:sulfite reductase complex (NADPH)"/>
    <property type="evidence" value="ECO:0007669"/>
    <property type="project" value="TreeGrafter"/>
</dbReference>
<dbReference type="Pfam" id="PF00037">
    <property type="entry name" value="Fer4"/>
    <property type="match status" value="1"/>
</dbReference>
<keyword evidence="2" id="KW-0479">Metal-binding</keyword>
<organism evidence="6 7">
    <name type="scientific">Thermohalobacter berrensis</name>
    <dbReference type="NCBI Taxonomy" id="99594"/>
    <lineage>
        <taxon>Bacteria</taxon>
        <taxon>Bacillati</taxon>
        <taxon>Bacillota</taxon>
        <taxon>Tissierellia</taxon>
        <taxon>Tissierellales</taxon>
        <taxon>Thermohalobacteraceae</taxon>
        <taxon>Thermohalobacter</taxon>
    </lineage>
</organism>
<dbReference type="Pfam" id="PF01077">
    <property type="entry name" value="NIR_SIR"/>
    <property type="match status" value="1"/>
</dbReference>
<keyword evidence="4" id="KW-0411">Iron-sulfur</keyword>
<dbReference type="GO" id="GO:0046872">
    <property type="term" value="F:metal ion binding"/>
    <property type="evidence" value="ECO:0007669"/>
    <property type="project" value="UniProtKB-KW"/>
</dbReference>
<evidence type="ECO:0000313" key="6">
    <source>
        <dbReference type="EMBL" id="RKD29527.1"/>
    </source>
</evidence>
<dbReference type="InterPro" id="IPR017896">
    <property type="entry name" value="4Fe4S_Fe-S-bd"/>
</dbReference>
<dbReference type="EMBL" id="MCIB01000037">
    <property type="protein sequence ID" value="RKD29527.1"/>
    <property type="molecule type" value="Genomic_DNA"/>
</dbReference>
<comment type="caution">
    <text evidence="6">The sequence shown here is derived from an EMBL/GenBank/DDBJ whole genome shotgun (WGS) entry which is preliminary data.</text>
</comment>
<dbReference type="RefSeq" id="WP_120170475.1">
    <property type="nucleotide sequence ID" value="NZ_MCIB01000037.1"/>
</dbReference>
<proteinExistence type="predicted"/>
<dbReference type="InterPro" id="IPR045854">
    <property type="entry name" value="NO2/SO3_Rdtase_4Fe4S_sf"/>
</dbReference>
<dbReference type="PROSITE" id="PS51379">
    <property type="entry name" value="4FE4S_FER_2"/>
    <property type="match status" value="2"/>
</dbReference>
<keyword evidence="3" id="KW-0408">Iron</keyword>
<feature type="domain" description="4Fe-4S ferredoxin-type" evidence="5">
    <location>
        <begin position="164"/>
        <end position="194"/>
    </location>
</feature>
<gene>
    <name evidence="6" type="ORF">BET03_05565</name>
</gene>